<reference evidence="1" key="1">
    <citation type="submission" date="2022-12" db="EMBL/GenBank/DDBJ databases">
        <title>Paraconexibacter alkalitolerans sp. nov. and Baekduia alba sp. nov., isolated from soil and emended description of the genera Paraconexibacter (Chun et al., 2020) and Baekduia (An et al., 2020).</title>
        <authorList>
            <person name="Vieira S."/>
            <person name="Huber K.J."/>
            <person name="Geppert A."/>
            <person name="Wolf J."/>
            <person name="Neumann-Schaal M."/>
            <person name="Muesken M."/>
            <person name="Overmann J."/>
        </authorList>
    </citation>
    <scope>NUCLEOTIDE SEQUENCE</scope>
    <source>
        <strain evidence="1">AEG42_29</strain>
    </source>
</reference>
<protein>
    <recommendedName>
        <fullName evidence="2">SCP2 domain-containing protein</fullName>
    </recommendedName>
</protein>
<organism evidence="1">
    <name type="scientific">Paraconexibacter sp. AEG42_29</name>
    <dbReference type="NCBI Taxonomy" id="2997339"/>
    <lineage>
        <taxon>Bacteria</taxon>
        <taxon>Bacillati</taxon>
        <taxon>Actinomycetota</taxon>
        <taxon>Thermoleophilia</taxon>
        <taxon>Solirubrobacterales</taxon>
        <taxon>Paraconexibacteraceae</taxon>
        <taxon>Paraconexibacter</taxon>
    </lineage>
</organism>
<proteinExistence type="predicted"/>
<dbReference type="AlphaFoldDB" id="A0AAU7B3H4"/>
<evidence type="ECO:0008006" key="2">
    <source>
        <dbReference type="Google" id="ProtNLM"/>
    </source>
</evidence>
<gene>
    <name evidence="1" type="ORF">DSM112329_05386</name>
</gene>
<name>A0AAU7B3H4_9ACTN</name>
<evidence type="ECO:0000313" key="1">
    <source>
        <dbReference type="EMBL" id="XAY08485.1"/>
    </source>
</evidence>
<dbReference type="EMBL" id="CP114014">
    <property type="protein sequence ID" value="XAY08485.1"/>
    <property type="molecule type" value="Genomic_DNA"/>
</dbReference>
<dbReference type="KEGG" id="parq:DSM112329_05386"/>
<accession>A0AAU7B3H4</accession>
<sequence>MSMRERVERVLKNEGTAVQRLGEAGTSITFTVAGGTQEPVTLLLDRVPPQLAAGTDSEITVELDAERAQRFMRGELVLSTCLIEGGATARGPIRKYLVVDPILRRLLAVVEAQHVVTP</sequence>
<dbReference type="RefSeq" id="WP_354699665.1">
    <property type="nucleotide sequence ID" value="NZ_CP114014.1"/>
</dbReference>